<evidence type="ECO:0000313" key="1">
    <source>
        <dbReference type="EMBL" id="RUO67607.1"/>
    </source>
</evidence>
<protein>
    <submittedName>
        <fullName evidence="1">Uncharacterized protein</fullName>
    </submittedName>
</protein>
<name>A0A432YWC4_9GAMM</name>
<dbReference type="AlphaFoldDB" id="A0A432YWC4"/>
<dbReference type="RefSeq" id="WP_198675137.1">
    <property type="nucleotide sequence ID" value="NZ_JBHUMT010000016.1"/>
</dbReference>
<reference evidence="1 2" key="1">
    <citation type="journal article" date="2011" name="Front. Microbiol.">
        <title>Genomic signatures of strain selection and enhancement in Bacillus atrophaeus var. globigii, a historical biowarfare simulant.</title>
        <authorList>
            <person name="Gibbons H.S."/>
            <person name="Broomall S.M."/>
            <person name="McNew L.A."/>
            <person name="Daligault H."/>
            <person name="Chapman C."/>
            <person name="Bruce D."/>
            <person name="Karavis M."/>
            <person name="Krepps M."/>
            <person name="McGregor P.A."/>
            <person name="Hong C."/>
            <person name="Park K.H."/>
            <person name="Akmal A."/>
            <person name="Feldman A."/>
            <person name="Lin J.S."/>
            <person name="Chang W.E."/>
            <person name="Higgs B.W."/>
            <person name="Demirev P."/>
            <person name="Lindquist J."/>
            <person name="Liem A."/>
            <person name="Fochler E."/>
            <person name="Read T.D."/>
            <person name="Tapia R."/>
            <person name="Johnson S."/>
            <person name="Bishop-Lilly K.A."/>
            <person name="Detter C."/>
            <person name="Han C."/>
            <person name="Sozhamannan S."/>
            <person name="Rosenzweig C.N."/>
            <person name="Skowronski E.W."/>
        </authorList>
    </citation>
    <scope>NUCLEOTIDE SEQUENCE [LARGE SCALE GENOMIC DNA]</scope>
    <source>
        <strain evidence="1 2">TPS4-2</strain>
    </source>
</reference>
<comment type="caution">
    <text evidence="1">The sequence shown here is derived from an EMBL/GenBank/DDBJ whole genome shotgun (WGS) entry which is preliminary data.</text>
</comment>
<organism evidence="1 2">
    <name type="scientific">Idiomarina piscisalsi</name>
    <dbReference type="NCBI Taxonomy" id="1096243"/>
    <lineage>
        <taxon>Bacteria</taxon>
        <taxon>Pseudomonadati</taxon>
        <taxon>Pseudomonadota</taxon>
        <taxon>Gammaproteobacteria</taxon>
        <taxon>Alteromonadales</taxon>
        <taxon>Idiomarinaceae</taxon>
        <taxon>Idiomarina</taxon>
    </lineage>
</organism>
<sequence>MKKSQKSLYQTLQDAFELSDNNEPGHLEQEHGRVEYRAYDVLSALELPARIRSAWSSLETIGRATYYRLANGKVRLILVYKRYLKTGATCGAIFSVVYTFV</sequence>
<evidence type="ECO:0000313" key="2">
    <source>
        <dbReference type="Proteomes" id="UP000288361"/>
    </source>
</evidence>
<dbReference type="Proteomes" id="UP000288361">
    <property type="component" value="Unassembled WGS sequence"/>
</dbReference>
<gene>
    <name evidence="1" type="ORF">CWI73_01740</name>
</gene>
<dbReference type="EMBL" id="PIQA01000001">
    <property type="protein sequence ID" value="RUO67607.1"/>
    <property type="molecule type" value="Genomic_DNA"/>
</dbReference>
<accession>A0A432YWC4</accession>
<proteinExistence type="predicted"/>